<dbReference type="EMBL" id="FP929003">
    <property type="protein sequence ID" value="CBK43858.1"/>
    <property type="molecule type" value="Genomic_DNA"/>
</dbReference>
<reference evidence="1 2" key="1">
    <citation type="journal article" date="2010" name="Proc. Natl. Acad. Sci. U.S.A.">
        <title>A Nitrospira metagenome illuminates the physiology and evolution of globally important nitrite-oxidizing bacteria.</title>
        <authorList>
            <person name="Lucker S."/>
            <person name="Wagner M."/>
            <person name="Maixner F."/>
            <person name="Pelletier E."/>
            <person name="Koch H."/>
            <person name="Vacherie B."/>
            <person name="Rattei T."/>
            <person name="Sinninghe Damste J."/>
            <person name="Spieck E."/>
            <person name="Le Paslier D."/>
            <person name="Daims H."/>
        </authorList>
    </citation>
    <scope>NUCLEOTIDE SEQUENCE [LARGE SCALE GENOMIC DNA]</scope>
</reference>
<organism evidence="1 2">
    <name type="scientific">Nitrospira defluvii</name>
    <dbReference type="NCBI Taxonomy" id="330214"/>
    <lineage>
        <taxon>Bacteria</taxon>
        <taxon>Pseudomonadati</taxon>
        <taxon>Nitrospirota</taxon>
        <taxon>Nitrospiria</taxon>
        <taxon>Nitrospirales</taxon>
        <taxon>Nitrospiraceae</taxon>
        <taxon>Nitrospira</taxon>
    </lineage>
</organism>
<dbReference type="HOGENOM" id="CLU_2932708_0_0_0"/>
<dbReference type="Proteomes" id="UP000001660">
    <property type="component" value="Chromosome"/>
</dbReference>
<dbReference type="KEGG" id="nde:NIDE4190"/>
<dbReference type="STRING" id="330214.NIDE4190"/>
<protein>
    <submittedName>
        <fullName evidence="1">Uncharacterized protein</fullName>
    </submittedName>
</protein>
<keyword evidence="2" id="KW-1185">Reference proteome</keyword>
<accession>D8P8M6</accession>
<proteinExistence type="predicted"/>
<dbReference type="AlphaFoldDB" id="D8P8M6"/>
<gene>
    <name evidence="1" type="ORF">NIDE4190</name>
</gene>
<sequence>MQAGGIGKCKVIEQLERIAPVTVVSGNVNGFEACGFPAEQVIELAEHGSLSTIVFSKEDG</sequence>
<evidence type="ECO:0000313" key="1">
    <source>
        <dbReference type="EMBL" id="CBK43858.1"/>
    </source>
</evidence>
<name>D8P8M6_9BACT</name>
<evidence type="ECO:0000313" key="2">
    <source>
        <dbReference type="Proteomes" id="UP000001660"/>
    </source>
</evidence>